<dbReference type="GeneID" id="6750198"/>
<dbReference type="HOGENOM" id="CLU_1837665_0_0_1"/>
<name>B3RJ08_TRIAD</name>
<evidence type="ECO:0000313" key="15">
    <source>
        <dbReference type="Proteomes" id="UP000009022"/>
    </source>
</evidence>
<evidence type="ECO:0000256" key="10">
    <source>
        <dbReference type="ARBA" id="ARBA00023242"/>
    </source>
</evidence>
<evidence type="ECO:0000259" key="13">
    <source>
        <dbReference type="Pfam" id="PF11527"/>
    </source>
</evidence>
<dbReference type="InterPro" id="IPR038849">
    <property type="entry name" value="ARL2BP"/>
</dbReference>
<dbReference type="Gene3D" id="1.20.1520.10">
    <property type="entry name" value="ADP-ribosylation factor-like 2-binding protein, domain"/>
    <property type="match status" value="1"/>
</dbReference>
<evidence type="ECO:0000256" key="4">
    <source>
        <dbReference type="ARBA" id="ARBA00009880"/>
    </source>
</evidence>
<keyword evidence="9 12" id="KW-0206">Cytoskeleton</keyword>
<dbReference type="KEGG" id="tad:TRIADDRAFT_52525"/>
<feature type="domain" description="BART" evidence="13">
    <location>
        <begin position="28"/>
        <end position="106"/>
    </location>
</feature>
<evidence type="ECO:0000256" key="5">
    <source>
        <dbReference type="ARBA" id="ARBA00014849"/>
    </source>
</evidence>
<dbReference type="Proteomes" id="UP000009022">
    <property type="component" value="Unassembled WGS sequence"/>
</dbReference>
<evidence type="ECO:0000313" key="14">
    <source>
        <dbReference type="EMBL" id="EDV29039.1"/>
    </source>
</evidence>
<comment type="subcellular location">
    <subcellularLocation>
        <location evidence="1 12">Cytoplasm</location>
        <location evidence="1 12">Cytoskeleton</location>
        <location evidence="1 12">Cilium basal body</location>
    </subcellularLocation>
    <subcellularLocation>
        <location evidence="3 12">Cytoplasm</location>
        <location evidence="3 12">Cytoskeleton</location>
        <location evidence="3 12">Microtubule organizing center</location>
        <location evidence="3 12">Centrosome</location>
    </subcellularLocation>
    <subcellularLocation>
        <location evidence="12">Cytoplasm</location>
    </subcellularLocation>
    <subcellularLocation>
        <location evidence="2 12">Nucleus</location>
    </subcellularLocation>
    <subcellularLocation>
        <location evidence="12">Mitochondrion intermembrane space</location>
    </subcellularLocation>
</comment>
<dbReference type="RefSeq" id="XP_002108241.1">
    <property type="nucleotide sequence ID" value="XM_002108205.1"/>
</dbReference>
<gene>
    <name evidence="14" type="ORF">TRIADDRAFT_52525</name>
</gene>
<organism evidence="14 15">
    <name type="scientific">Trichoplax adhaerens</name>
    <name type="common">Trichoplax reptans</name>
    <dbReference type="NCBI Taxonomy" id="10228"/>
    <lineage>
        <taxon>Eukaryota</taxon>
        <taxon>Metazoa</taxon>
        <taxon>Placozoa</taxon>
        <taxon>Uniplacotomia</taxon>
        <taxon>Trichoplacea</taxon>
        <taxon>Trichoplacidae</taxon>
        <taxon>Trichoplax</taxon>
    </lineage>
</organism>
<keyword evidence="10 12" id="KW-0539">Nucleus</keyword>
<dbReference type="OMA" id="FGDMEEN"/>
<dbReference type="InterPro" id="IPR023379">
    <property type="entry name" value="BART_dom"/>
</dbReference>
<dbReference type="OrthoDB" id="302784at2759"/>
<dbReference type="eggNOG" id="ENOG502RYJD">
    <property type="taxonomic scope" value="Eukaryota"/>
</dbReference>
<proteinExistence type="inferred from homology"/>
<dbReference type="GO" id="GO:0005634">
    <property type="term" value="C:nucleus"/>
    <property type="evidence" value="ECO:0007669"/>
    <property type="project" value="UniProtKB-SubCell"/>
</dbReference>
<accession>B3RJ08</accession>
<keyword evidence="6 12" id="KW-0963">Cytoplasm</keyword>
<sequence>MAANRPDEVDLNFEENIVIGRSNRQDAKFDTIIGHLEDIIMDEDEFQQMESDFMEKYYMEFENTEENKLIYTDIFNEYVSTIEKYTEESLRARMPNFSMKEFMKMLHTPSFTSVCCHGAFNTASFGYSRLDVVIRAIVCF</sequence>
<dbReference type="GO" id="GO:0005813">
    <property type="term" value="C:centrosome"/>
    <property type="evidence" value="ECO:0007669"/>
    <property type="project" value="UniProtKB-SubCell"/>
</dbReference>
<evidence type="ECO:0000256" key="11">
    <source>
        <dbReference type="ARBA" id="ARBA00023273"/>
    </source>
</evidence>
<dbReference type="PANTHER" id="PTHR15487:SF4">
    <property type="entry name" value="ADP-RIBOSYLATION FACTOR-LIKE PROTEIN 2-BINDING PROTEIN"/>
    <property type="match status" value="1"/>
</dbReference>
<dbReference type="PANTHER" id="PTHR15487">
    <property type="entry name" value="ADP-RIBOSYLATION FACTOR-LIKE PROTEIN 2-BINDING PROTEIN"/>
    <property type="match status" value="1"/>
</dbReference>
<dbReference type="EMBL" id="DS985241">
    <property type="protein sequence ID" value="EDV29039.1"/>
    <property type="molecule type" value="Genomic_DNA"/>
</dbReference>
<dbReference type="FunCoup" id="B3RJ08">
    <property type="interactions" value="1051"/>
</dbReference>
<dbReference type="InterPro" id="IPR042541">
    <property type="entry name" value="BART_sf"/>
</dbReference>
<evidence type="ECO:0000256" key="3">
    <source>
        <dbReference type="ARBA" id="ARBA00004300"/>
    </source>
</evidence>
<keyword evidence="7 12" id="KW-0969">Cilium</keyword>
<comment type="function">
    <text evidence="12">Plays a role as an effector of the ADP-ribosylation factor-like protein 2, ARL2.</text>
</comment>
<comment type="similarity">
    <text evidence="4 12">Belongs to the ARL2BP family.</text>
</comment>
<dbReference type="GO" id="GO:0005758">
    <property type="term" value="C:mitochondrial intermembrane space"/>
    <property type="evidence" value="ECO:0000318"/>
    <property type="project" value="GO_Central"/>
</dbReference>
<dbReference type="CTD" id="6750198"/>
<evidence type="ECO:0000256" key="2">
    <source>
        <dbReference type="ARBA" id="ARBA00004123"/>
    </source>
</evidence>
<evidence type="ECO:0000256" key="1">
    <source>
        <dbReference type="ARBA" id="ARBA00004120"/>
    </source>
</evidence>
<keyword evidence="15" id="KW-1185">Reference proteome</keyword>
<dbReference type="PhylomeDB" id="B3RJ08"/>
<dbReference type="GO" id="GO:0005929">
    <property type="term" value="C:cilium"/>
    <property type="evidence" value="ECO:0007669"/>
    <property type="project" value="UniProtKB-UniRule"/>
</dbReference>
<evidence type="ECO:0000256" key="12">
    <source>
        <dbReference type="RuleBase" id="RU367099"/>
    </source>
</evidence>
<protein>
    <recommendedName>
        <fullName evidence="5 12">ADP-ribosylation factor-like protein 2-binding protein</fullName>
        <shortName evidence="12">ARF-like 2-binding protein</shortName>
    </recommendedName>
</protein>
<evidence type="ECO:0000256" key="9">
    <source>
        <dbReference type="ARBA" id="ARBA00023212"/>
    </source>
</evidence>
<keyword evidence="11 12" id="KW-0966">Cell projection</keyword>
<dbReference type="Pfam" id="PF11527">
    <property type="entry name" value="ARL2_Bind_BART"/>
    <property type="match status" value="1"/>
</dbReference>
<evidence type="ECO:0000256" key="7">
    <source>
        <dbReference type="ARBA" id="ARBA00023069"/>
    </source>
</evidence>
<keyword evidence="8 12" id="KW-0496">Mitochondrion</keyword>
<dbReference type="STRING" id="10228.B3RJ08"/>
<evidence type="ECO:0000256" key="6">
    <source>
        <dbReference type="ARBA" id="ARBA00022490"/>
    </source>
</evidence>
<dbReference type="AlphaFoldDB" id="B3RJ08"/>
<evidence type="ECO:0000256" key="8">
    <source>
        <dbReference type="ARBA" id="ARBA00023128"/>
    </source>
</evidence>
<reference evidence="14 15" key="1">
    <citation type="journal article" date="2008" name="Nature">
        <title>The Trichoplax genome and the nature of placozoans.</title>
        <authorList>
            <person name="Srivastava M."/>
            <person name="Begovic E."/>
            <person name="Chapman J."/>
            <person name="Putnam N.H."/>
            <person name="Hellsten U."/>
            <person name="Kawashima T."/>
            <person name="Kuo A."/>
            <person name="Mitros T."/>
            <person name="Salamov A."/>
            <person name="Carpenter M.L."/>
            <person name="Signorovitch A.Y."/>
            <person name="Moreno M.A."/>
            <person name="Kamm K."/>
            <person name="Grimwood J."/>
            <person name="Schmutz J."/>
            <person name="Shapiro H."/>
            <person name="Grigoriev I.V."/>
            <person name="Buss L.W."/>
            <person name="Schierwater B."/>
            <person name="Dellaporta S.L."/>
            <person name="Rokhsar D.S."/>
        </authorList>
    </citation>
    <scope>NUCLEOTIDE SEQUENCE [LARGE SCALE GENOMIC DNA]</scope>
    <source>
        <strain evidence="14 15">Grell-BS-1999</strain>
    </source>
</reference>
<dbReference type="InParanoid" id="B3RJ08"/>